<dbReference type="InterPro" id="IPR036753">
    <property type="entry name" value="ARPC3_sf"/>
</dbReference>
<dbReference type="Proteomes" id="UP001489004">
    <property type="component" value="Unassembled WGS sequence"/>
</dbReference>
<dbReference type="GO" id="GO:0030833">
    <property type="term" value="P:regulation of actin filament polymerization"/>
    <property type="evidence" value="ECO:0007669"/>
    <property type="project" value="InterPro"/>
</dbReference>
<sequence length="173" mass="19279">MVYHSALGADCRVVCGCAILPVSGRARGPAPLQTSEEPDIVEEAINLCRANILFRTFDVQSPADKLLIYLTLFINLCLKRLSESKASPQQAEKQLFSLAHDEFSLPGEPGFVLGGLMSAPANKAEEDLVRGYLRQCREEAGRRLIKRCYRADGTPDKFWMAFGNRRFLNKTLT</sequence>
<dbReference type="PIRSF" id="PIRSF016315">
    <property type="entry name" value="ARP2/3_P21-Arc"/>
    <property type="match status" value="1"/>
</dbReference>
<dbReference type="InterPro" id="IPR007204">
    <property type="entry name" value="ARPC3"/>
</dbReference>
<dbReference type="GO" id="GO:0034314">
    <property type="term" value="P:Arp2/3 complex-mediated actin nucleation"/>
    <property type="evidence" value="ECO:0007669"/>
    <property type="project" value="UniProtKB-UniRule"/>
</dbReference>
<evidence type="ECO:0000256" key="2">
    <source>
        <dbReference type="ARBA" id="ARBA00010856"/>
    </source>
</evidence>
<dbReference type="EMBL" id="JALJOR010000016">
    <property type="protein sequence ID" value="KAK9805121.1"/>
    <property type="molecule type" value="Genomic_DNA"/>
</dbReference>
<comment type="function">
    <text evidence="6">Functions as component of the Arp2/3 complex which is involved in regulation of actin polymerization and together with an activating nucleation-promoting factor (NPF) mediates the formation of branched actin networks.</text>
</comment>
<evidence type="ECO:0000313" key="8">
    <source>
        <dbReference type="Proteomes" id="UP001489004"/>
    </source>
</evidence>
<evidence type="ECO:0000256" key="5">
    <source>
        <dbReference type="ARBA" id="ARBA00023212"/>
    </source>
</evidence>
<evidence type="ECO:0000256" key="1">
    <source>
        <dbReference type="ARBA" id="ARBA00004245"/>
    </source>
</evidence>
<name>A0AAW1P657_9CHLO</name>
<comment type="similarity">
    <text evidence="2 6">Belongs to the ARPC3 family.</text>
</comment>
<dbReference type="PANTHER" id="PTHR12391">
    <property type="entry name" value="ARP2/3 COMPLEX 21 KD SUBUNIT"/>
    <property type="match status" value="1"/>
</dbReference>
<keyword evidence="3 6" id="KW-0963">Cytoplasm</keyword>
<evidence type="ECO:0000256" key="4">
    <source>
        <dbReference type="ARBA" id="ARBA00023203"/>
    </source>
</evidence>
<dbReference type="GO" id="GO:0005885">
    <property type="term" value="C:Arp2/3 protein complex"/>
    <property type="evidence" value="ECO:0007669"/>
    <property type="project" value="UniProtKB-UniRule"/>
</dbReference>
<dbReference type="Pfam" id="PF04062">
    <property type="entry name" value="P21-Arc"/>
    <property type="match status" value="1"/>
</dbReference>
<proteinExistence type="inferred from homology"/>
<evidence type="ECO:0000256" key="3">
    <source>
        <dbReference type="ARBA" id="ARBA00022490"/>
    </source>
</evidence>
<keyword evidence="4 6" id="KW-0009">Actin-binding</keyword>
<comment type="caution">
    <text evidence="7">The sequence shown here is derived from an EMBL/GenBank/DDBJ whole genome shotgun (WGS) entry which is preliminary data.</text>
</comment>
<gene>
    <name evidence="7" type="ORF">WJX72_000253</name>
</gene>
<protein>
    <recommendedName>
        <fullName evidence="6">Actin-related protein 2/3 complex subunit 3</fullName>
    </recommendedName>
</protein>
<reference evidence="7 8" key="1">
    <citation type="journal article" date="2024" name="Nat. Commun.">
        <title>Phylogenomics reveals the evolutionary origins of lichenization in chlorophyte algae.</title>
        <authorList>
            <person name="Puginier C."/>
            <person name="Libourel C."/>
            <person name="Otte J."/>
            <person name="Skaloud P."/>
            <person name="Haon M."/>
            <person name="Grisel S."/>
            <person name="Petersen M."/>
            <person name="Berrin J.G."/>
            <person name="Delaux P.M."/>
            <person name="Dal Grande F."/>
            <person name="Keller J."/>
        </authorList>
    </citation>
    <scope>NUCLEOTIDE SEQUENCE [LARGE SCALE GENOMIC DNA]</scope>
    <source>
        <strain evidence="7 8">SAG 2043</strain>
    </source>
</reference>
<dbReference type="SUPFAM" id="SSF69060">
    <property type="entry name" value="Arp2/3 complex 21 kDa subunit ARPC3"/>
    <property type="match status" value="1"/>
</dbReference>
<comment type="subunit">
    <text evidence="6">Component of the Arp2/3 complex.</text>
</comment>
<dbReference type="Gene3D" id="1.10.1760.10">
    <property type="entry name" value="Actin-related protein 2/3 complex subunit 3"/>
    <property type="match status" value="1"/>
</dbReference>
<keyword evidence="5 6" id="KW-0206">Cytoskeleton</keyword>
<dbReference type="AlphaFoldDB" id="A0AAW1P657"/>
<evidence type="ECO:0000256" key="6">
    <source>
        <dbReference type="PIRNR" id="PIRNR016315"/>
    </source>
</evidence>
<accession>A0AAW1P657</accession>
<organism evidence="7 8">
    <name type="scientific">[Myrmecia] bisecta</name>
    <dbReference type="NCBI Taxonomy" id="41462"/>
    <lineage>
        <taxon>Eukaryota</taxon>
        <taxon>Viridiplantae</taxon>
        <taxon>Chlorophyta</taxon>
        <taxon>core chlorophytes</taxon>
        <taxon>Trebouxiophyceae</taxon>
        <taxon>Trebouxiales</taxon>
        <taxon>Trebouxiaceae</taxon>
        <taxon>Myrmecia</taxon>
    </lineage>
</organism>
<comment type="subcellular location">
    <subcellularLocation>
        <location evidence="1 6">Cytoplasm</location>
        <location evidence="1 6">Cytoskeleton</location>
    </subcellularLocation>
</comment>
<dbReference type="GO" id="GO:0003779">
    <property type="term" value="F:actin binding"/>
    <property type="evidence" value="ECO:0007669"/>
    <property type="project" value="UniProtKB-KW"/>
</dbReference>
<evidence type="ECO:0000313" key="7">
    <source>
        <dbReference type="EMBL" id="KAK9805121.1"/>
    </source>
</evidence>
<keyword evidence="8" id="KW-1185">Reference proteome</keyword>